<sequence length="109" mass="12525">MVSELLQISDSNISDNSFEYAYQRNYKKLTKVKKRQKNNNNEYEGDNEAVQSLRIGDVSEGPDVLQTAIQMCNTMQTSLDSFTVMIFQPEIMSSRNTATTDNKVLYFLH</sequence>
<protein>
    <submittedName>
        <fullName evidence="2">Uncharacterized protein</fullName>
    </submittedName>
</protein>
<proteinExistence type="predicted"/>
<keyword evidence="3" id="KW-1185">Reference proteome</keyword>
<organism evidence="2 3">
    <name type="scientific">Gigaspora margarita</name>
    <dbReference type="NCBI Taxonomy" id="4874"/>
    <lineage>
        <taxon>Eukaryota</taxon>
        <taxon>Fungi</taxon>
        <taxon>Fungi incertae sedis</taxon>
        <taxon>Mucoromycota</taxon>
        <taxon>Glomeromycotina</taxon>
        <taxon>Glomeromycetes</taxon>
        <taxon>Diversisporales</taxon>
        <taxon>Gigasporaceae</taxon>
        <taxon>Gigaspora</taxon>
    </lineage>
</organism>
<dbReference type="AlphaFoldDB" id="A0A8H4AUY6"/>
<keyword evidence="1" id="KW-0175">Coiled coil</keyword>
<comment type="caution">
    <text evidence="2">The sequence shown here is derived from an EMBL/GenBank/DDBJ whole genome shotgun (WGS) entry which is preliminary data.</text>
</comment>
<evidence type="ECO:0000313" key="3">
    <source>
        <dbReference type="Proteomes" id="UP000439903"/>
    </source>
</evidence>
<name>A0A8H4AUY6_GIGMA</name>
<feature type="coiled-coil region" evidence="1">
    <location>
        <begin position="26"/>
        <end position="53"/>
    </location>
</feature>
<dbReference type="Proteomes" id="UP000439903">
    <property type="component" value="Unassembled WGS sequence"/>
</dbReference>
<evidence type="ECO:0000256" key="1">
    <source>
        <dbReference type="SAM" id="Coils"/>
    </source>
</evidence>
<accession>A0A8H4AUY6</accession>
<evidence type="ECO:0000313" key="2">
    <source>
        <dbReference type="EMBL" id="KAF0535461.1"/>
    </source>
</evidence>
<gene>
    <name evidence="2" type="ORF">F8M41_009645</name>
</gene>
<dbReference type="EMBL" id="WTPW01000206">
    <property type="protein sequence ID" value="KAF0535461.1"/>
    <property type="molecule type" value="Genomic_DNA"/>
</dbReference>
<reference evidence="2 3" key="1">
    <citation type="journal article" date="2019" name="Environ. Microbiol.">
        <title>At the nexus of three kingdoms: the genome of the mycorrhizal fungus Gigaspora margarita provides insights into plant, endobacterial and fungal interactions.</title>
        <authorList>
            <person name="Venice F."/>
            <person name="Ghignone S."/>
            <person name="Salvioli di Fossalunga A."/>
            <person name="Amselem J."/>
            <person name="Novero M."/>
            <person name="Xianan X."/>
            <person name="Sedzielewska Toro K."/>
            <person name="Morin E."/>
            <person name="Lipzen A."/>
            <person name="Grigoriev I.V."/>
            <person name="Henrissat B."/>
            <person name="Martin F.M."/>
            <person name="Bonfante P."/>
        </authorList>
    </citation>
    <scope>NUCLEOTIDE SEQUENCE [LARGE SCALE GENOMIC DNA]</scope>
    <source>
        <strain evidence="2 3">BEG34</strain>
    </source>
</reference>